<dbReference type="InterPro" id="IPR011009">
    <property type="entry name" value="Kinase-like_dom_sf"/>
</dbReference>
<dbReference type="Gene3D" id="3.90.1200.10">
    <property type="match status" value="1"/>
</dbReference>
<name>A0A3N1D6S4_9ACTN</name>
<gene>
    <name evidence="2" type="ORF">EDD29_6924</name>
</gene>
<dbReference type="InterPro" id="IPR002575">
    <property type="entry name" value="Aminoglycoside_PTrfase"/>
</dbReference>
<evidence type="ECO:0000313" key="3">
    <source>
        <dbReference type="Proteomes" id="UP000272400"/>
    </source>
</evidence>
<feature type="domain" description="Aminoglycoside phosphotransferase" evidence="1">
    <location>
        <begin position="68"/>
        <end position="229"/>
    </location>
</feature>
<evidence type="ECO:0000313" key="2">
    <source>
        <dbReference type="EMBL" id="ROO89237.1"/>
    </source>
</evidence>
<proteinExistence type="predicted"/>
<evidence type="ECO:0000259" key="1">
    <source>
        <dbReference type="Pfam" id="PF01636"/>
    </source>
</evidence>
<dbReference type="AlphaFoldDB" id="A0A3N1D6S4"/>
<dbReference type="SUPFAM" id="SSF56112">
    <property type="entry name" value="Protein kinase-like (PK-like)"/>
    <property type="match status" value="1"/>
</dbReference>
<organism evidence="2 3">
    <name type="scientific">Actinocorallia herbida</name>
    <dbReference type="NCBI Taxonomy" id="58109"/>
    <lineage>
        <taxon>Bacteria</taxon>
        <taxon>Bacillati</taxon>
        <taxon>Actinomycetota</taxon>
        <taxon>Actinomycetes</taxon>
        <taxon>Streptosporangiales</taxon>
        <taxon>Thermomonosporaceae</taxon>
        <taxon>Actinocorallia</taxon>
    </lineage>
</organism>
<dbReference type="OrthoDB" id="4558647at2"/>
<accession>A0A3N1D6S4</accession>
<dbReference type="GO" id="GO:0016740">
    <property type="term" value="F:transferase activity"/>
    <property type="evidence" value="ECO:0007669"/>
    <property type="project" value="UniProtKB-KW"/>
</dbReference>
<comment type="caution">
    <text evidence="2">The sequence shown here is derived from an EMBL/GenBank/DDBJ whole genome shotgun (WGS) entry which is preliminary data.</text>
</comment>
<keyword evidence="3" id="KW-1185">Reference proteome</keyword>
<sequence>MTHPVIEQLTALARESGGTGEAAVLYARGDVLVVRVGGVVAKAHRAETTDLPARAAVAAGHPGLLLPPIRVPDPVDGRTVSVWPAGEPVDPADPFGAPWEEAGRLLARLHALPVPAGLPPQGAPLRVREVLTRPLPDSPAARTILRAYATLPDVLEAPGTARLVHGDFHLGQLVRCGGGWRLIDIDDLGHGDPVWDLARPAALFAAGVLPDEVWSRFLHAYLSAGGTDLGPDPWARLDIPAQALAIQTAARCVSKAVDEGRTLNEYETTLIDACDRISSSRNA</sequence>
<reference evidence="2 3" key="1">
    <citation type="submission" date="2018-11" db="EMBL/GenBank/DDBJ databases">
        <title>Sequencing the genomes of 1000 actinobacteria strains.</title>
        <authorList>
            <person name="Klenk H.-P."/>
        </authorList>
    </citation>
    <scope>NUCLEOTIDE SEQUENCE [LARGE SCALE GENOMIC DNA]</scope>
    <source>
        <strain evidence="2 3">DSM 44254</strain>
    </source>
</reference>
<keyword evidence="2" id="KW-0808">Transferase</keyword>
<protein>
    <submittedName>
        <fullName evidence="2">Phosphotransferase family enzyme</fullName>
    </submittedName>
</protein>
<dbReference type="EMBL" id="RJKE01000001">
    <property type="protein sequence ID" value="ROO89237.1"/>
    <property type="molecule type" value="Genomic_DNA"/>
</dbReference>
<dbReference type="Proteomes" id="UP000272400">
    <property type="component" value="Unassembled WGS sequence"/>
</dbReference>
<dbReference type="Pfam" id="PF01636">
    <property type="entry name" value="APH"/>
    <property type="match status" value="1"/>
</dbReference>